<feature type="compositionally biased region" description="Polar residues" evidence="1">
    <location>
        <begin position="26"/>
        <end position="41"/>
    </location>
</feature>
<dbReference type="Proteomes" id="UP000324800">
    <property type="component" value="Unassembled WGS sequence"/>
</dbReference>
<evidence type="ECO:0000313" key="3">
    <source>
        <dbReference type="Proteomes" id="UP000324800"/>
    </source>
</evidence>
<dbReference type="EMBL" id="SNRW01038040">
    <property type="protein sequence ID" value="KAA6353477.1"/>
    <property type="molecule type" value="Genomic_DNA"/>
</dbReference>
<evidence type="ECO:0000313" key="2">
    <source>
        <dbReference type="EMBL" id="KAA6353477.1"/>
    </source>
</evidence>
<proteinExistence type="predicted"/>
<comment type="caution">
    <text evidence="2">The sequence shown here is derived from an EMBL/GenBank/DDBJ whole genome shotgun (WGS) entry which is preliminary data.</text>
</comment>
<dbReference type="AlphaFoldDB" id="A0A5J4T5I1"/>
<accession>A0A5J4T5I1</accession>
<protein>
    <submittedName>
        <fullName evidence="2">Uncharacterized protein</fullName>
    </submittedName>
</protein>
<sequence>KKIGQGKETQKFREPMEMRTEPITIPTKTIANGKGSRSQQKLDTKSIAQYTSKTFFTTSSTTLSITLIRRIRCNNKNNFPMESYEDERKENPK</sequence>
<gene>
    <name evidence="2" type="ORF">EZS28_050995</name>
</gene>
<name>A0A5J4T5I1_9EUKA</name>
<feature type="non-terminal residue" evidence="2">
    <location>
        <position position="1"/>
    </location>
</feature>
<reference evidence="2 3" key="1">
    <citation type="submission" date="2019-03" db="EMBL/GenBank/DDBJ databases">
        <title>Single cell metagenomics reveals metabolic interactions within the superorganism composed of flagellate Streblomastix strix and complex community of Bacteroidetes bacteria on its surface.</title>
        <authorList>
            <person name="Treitli S.C."/>
            <person name="Kolisko M."/>
            <person name="Husnik F."/>
            <person name="Keeling P."/>
            <person name="Hampl V."/>
        </authorList>
    </citation>
    <scope>NUCLEOTIDE SEQUENCE [LARGE SCALE GENOMIC DNA]</scope>
    <source>
        <strain evidence="2">ST1C</strain>
    </source>
</reference>
<evidence type="ECO:0000256" key="1">
    <source>
        <dbReference type="SAM" id="MobiDB-lite"/>
    </source>
</evidence>
<feature type="region of interest" description="Disordered" evidence="1">
    <location>
        <begin position="1"/>
        <end position="41"/>
    </location>
</feature>
<organism evidence="2 3">
    <name type="scientific">Streblomastix strix</name>
    <dbReference type="NCBI Taxonomy" id="222440"/>
    <lineage>
        <taxon>Eukaryota</taxon>
        <taxon>Metamonada</taxon>
        <taxon>Preaxostyla</taxon>
        <taxon>Oxymonadida</taxon>
        <taxon>Streblomastigidae</taxon>
        <taxon>Streblomastix</taxon>
    </lineage>
</organism>
<feature type="compositionally biased region" description="Basic and acidic residues" evidence="1">
    <location>
        <begin position="8"/>
        <end position="20"/>
    </location>
</feature>